<accession>A0A2U1M2E7</accession>
<gene>
    <name evidence="2" type="ORF">CTI12_AA305780</name>
</gene>
<evidence type="ECO:0000313" key="2">
    <source>
        <dbReference type="EMBL" id="PWA55432.1"/>
    </source>
</evidence>
<dbReference type="Proteomes" id="UP000245207">
    <property type="component" value="Unassembled WGS sequence"/>
</dbReference>
<proteinExistence type="predicted"/>
<evidence type="ECO:0000313" key="3">
    <source>
        <dbReference type="Proteomes" id="UP000245207"/>
    </source>
</evidence>
<dbReference type="OrthoDB" id="1751495at2759"/>
<comment type="caution">
    <text evidence="2">The sequence shown here is derived from an EMBL/GenBank/DDBJ whole genome shotgun (WGS) entry which is preliminary data.</text>
</comment>
<dbReference type="InterPro" id="IPR001810">
    <property type="entry name" value="F-box_dom"/>
</dbReference>
<dbReference type="PANTHER" id="PTHR31111:SF136">
    <property type="entry name" value="F-BOX ASSOCIATED DOMAIN-CONTAINING PROTEIN"/>
    <property type="match status" value="1"/>
</dbReference>
<name>A0A2U1M2E7_ARTAN</name>
<dbReference type="Gene3D" id="1.20.1280.50">
    <property type="match status" value="1"/>
</dbReference>
<sequence length="85" mass="9864">MADVHISDHILYNIFTRLPAESLLRFRCASKHWNSLIKDPYLMKLRSLRPMILLPCKSLFAIDDNSIVEISVNPSSIGDIFIRYE</sequence>
<reference evidence="2 3" key="1">
    <citation type="journal article" date="2018" name="Mol. Plant">
        <title>The genome of Artemisia annua provides insight into the evolution of Asteraceae family and artemisinin biosynthesis.</title>
        <authorList>
            <person name="Shen Q."/>
            <person name="Zhang L."/>
            <person name="Liao Z."/>
            <person name="Wang S."/>
            <person name="Yan T."/>
            <person name="Shi P."/>
            <person name="Liu M."/>
            <person name="Fu X."/>
            <person name="Pan Q."/>
            <person name="Wang Y."/>
            <person name="Lv Z."/>
            <person name="Lu X."/>
            <person name="Zhang F."/>
            <person name="Jiang W."/>
            <person name="Ma Y."/>
            <person name="Chen M."/>
            <person name="Hao X."/>
            <person name="Li L."/>
            <person name="Tang Y."/>
            <person name="Lv G."/>
            <person name="Zhou Y."/>
            <person name="Sun X."/>
            <person name="Brodelius P.E."/>
            <person name="Rose J.K.C."/>
            <person name="Tang K."/>
        </authorList>
    </citation>
    <scope>NUCLEOTIDE SEQUENCE [LARGE SCALE GENOMIC DNA]</scope>
    <source>
        <strain evidence="3">cv. Huhao1</strain>
        <tissue evidence="2">Leaf</tissue>
    </source>
</reference>
<dbReference type="AlphaFoldDB" id="A0A2U1M2E7"/>
<evidence type="ECO:0000259" key="1">
    <source>
        <dbReference type="SMART" id="SM00256"/>
    </source>
</evidence>
<dbReference type="SMART" id="SM00256">
    <property type="entry name" value="FBOX"/>
    <property type="match status" value="1"/>
</dbReference>
<dbReference type="Pfam" id="PF00646">
    <property type="entry name" value="F-box"/>
    <property type="match status" value="1"/>
</dbReference>
<dbReference type="InterPro" id="IPR036047">
    <property type="entry name" value="F-box-like_dom_sf"/>
</dbReference>
<dbReference type="SUPFAM" id="SSF81383">
    <property type="entry name" value="F-box domain"/>
    <property type="match status" value="1"/>
</dbReference>
<keyword evidence="3" id="KW-1185">Reference proteome</keyword>
<dbReference type="EMBL" id="PKPP01006754">
    <property type="protein sequence ID" value="PWA55432.1"/>
    <property type="molecule type" value="Genomic_DNA"/>
</dbReference>
<dbReference type="PANTHER" id="PTHR31111">
    <property type="entry name" value="BNAA05G37150D PROTEIN-RELATED"/>
    <property type="match status" value="1"/>
</dbReference>
<protein>
    <submittedName>
        <fullName evidence="2">F-box domain-containing protein</fullName>
    </submittedName>
</protein>
<organism evidence="2 3">
    <name type="scientific">Artemisia annua</name>
    <name type="common">Sweet wormwood</name>
    <dbReference type="NCBI Taxonomy" id="35608"/>
    <lineage>
        <taxon>Eukaryota</taxon>
        <taxon>Viridiplantae</taxon>
        <taxon>Streptophyta</taxon>
        <taxon>Embryophyta</taxon>
        <taxon>Tracheophyta</taxon>
        <taxon>Spermatophyta</taxon>
        <taxon>Magnoliopsida</taxon>
        <taxon>eudicotyledons</taxon>
        <taxon>Gunneridae</taxon>
        <taxon>Pentapetalae</taxon>
        <taxon>asterids</taxon>
        <taxon>campanulids</taxon>
        <taxon>Asterales</taxon>
        <taxon>Asteraceae</taxon>
        <taxon>Asteroideae</taxon>
        <taxon>Anthemideae</taxon>
        <taxon>Artemisiinae</taxon>
        <taxon>Artemisia</taxon>
    </lineage>
</organism>
<feature type="domain" description="F-box" evidence="1">
    <location>
        <begin position="6"/>
        <end position="46"/>
    </location>
</feature>